<accession>A0A0K8VY97</accession>
<organism evidence="1">
    <name type="scientific">Bactrocera latifrons</name>
    <name type="common">Malaysian fruit fly</name>
    <name type="synonym">Chaetodacus latifrons</name>
    <dbReference type="NCBI Taxonomy" id="174628"/>
    <lineage>
        <taxon>Eukaryota</taxon>
        <taxon>Metazoa</taxon>
        <taxon>Ecdysozoa</taxon>
        <taxon>Arthropoda</taxon>
        <taxon>Hexapoda</taxon>
        <taxon>Insecta</taxon>
        <taxon>Pterygota</taxon>
        <taxon>Neoptera</taxon>
        <taxon>Endopterygota</taxon>
        <taxon>Diptera</taxon>
        <taxon>Brachycera</taxon>
        <taxon>Muscomorpha</taxon>
        <taxon>Tephritoidea</taxon>
        <taxon>Tephritidae</taxon>
        <taxon>Bactrocera</taxon>
        <taxon>Bactrocera</taxon>
    </lineage>
</organism>
<gene>
    <name evidence="1" type="ORF">c7_g3_i4</name>
</gene>
<proteinExistence type="predicted"/>
<dbReference type="EMBL" id="GDHF01008508">
    <property type="protein sequence ID" value="JAI43806.1"/>
    <property type="molecule type" value="Transcribed_RNA"/>
</dbReference>
<evidence type="ECO:0000313" key="1">
    <source>
        <dbReference type="EMBL" id="JAI43806.1"/>
    </source>
</evidence>
<reference evidence="1" key="1">
    <citation type="submission" date="2015-06" db="EMBL/GenBank/DDBJ databases">
        <authorList>
            <person name="Hoefler B.C."/>
            <person name="Straight P.D."/>
        </authorList>
    </citation>
    <scope>NUCLEOTIDE SEQUENCE</scope>
</reference>
<name>A0A0K8VY97_BACLA</name>
<dbReference type="AlphaFoldDB" id="A0A0K8VY97"/>
<protein>
    <submittedName>
        <fullName evidence="1">Uncharacterized protein</fullName>
    </submittedName>
</protein>
<sequence>MLALTYRLCSLEIPQSAWQNCFDNWFKRMQKCILVDFNRVPLHSRAGLKLRSKIIGDPTFNIKLYSGMPDKSSEFKNSVGKLTALLSSQTVLLDLYDTKFSGNNCCIFKFKLSTSGFFAAKIALSARHS</sequence>